<sequence>MLSTGQMSYRGTSSDITINVKAYVDYNKPVVVDRPTTERPTTEKPTTEKPTTEKPVSSVKPKPVKNSKPVVNPIDDNDIKITGKAKSGSTVYVLVKNKVIGKGNAKNGKYSISVKKQKAGTTVSIYSVYKKVKSSTVTTKVLDKTPPSFTKLNKVTTKSRAVTGKGENSAFVTVIKNRKVIANGKVNSKGTFNLKIKGQKKGTVLTVYLKDKAGNSSKKSIKVTVK</sequence>
<protein>
    <recommendedName>
        <fullName evidence="2">Bacterial Ig domain-containing protein</fullName>
    </recommendedName>
</protein>
<evidence type="ECO:0000259" key="2">
    <source>
        <dbReference type="Pfam" id="PF17936"/>
    </source>
</evidence>
<dbReference type="Proteomes" id="UP000249579">
    <property type="component" value="Unassembled WGS sequence"/>
</dbReference>
<reference evidence="3 4" key="1">
    <citation type="journal article" date="2018" name="Front. Microbiol.">
        <title>Description and Comparative Genomics of Macrococcus caseolyticus subsp. hominis subsp. nov., Macrococcus goetzii sp. nov., Macrococcus epidermidis sp. nov., and Macrococcus bohemicus sp. nov., Novel Macrococci From Human Clinical Material With Virulence Potential and Suspected Uptake of Foreign DNA by Natural Transformation.</title>
        <authorList>
            <person name="Maslanova I."/>
            <person name="Wertheimer Z."/>
            <person name="Sedlacek I."/>
            <person name="Svec P."/>
            <person name="Indrakova A."/>
            <person name="Kovarovic V."/>
            <person name="Schumann P."/>
            <person name="Sproer C."/>
            <person name="Kralova S."/>
            <person name="Sedo O."/>
            <person name="Kristofova L."/>
            <person name="Vrbovska V."/>
            <person name="Fuzik T."/>
            <person name="Petras P."/>
            <person name="Zdrahal Z."/>
            <person name="Ruzickova V."/>
            <person name="Doskar J."/>
            <person name="Pantucek R."/>
        </authorList>
    </citation>
    <scope>NUCLEOTIDE SEQUENCE [LARGE SCALE GENOMIC DNA]</scope>
    <source>
        <strain evidence="3 4">03/115</strain>
    </source>
</reference>
<feature type="compositionally biased region" description="Low complexity" evidence="1">
    <location>
        <begin position="53"/>
        <end position="71"/>
    </location>
</feature>
<dbReference type="InterPro" id="IPR041498">
    <property type="entry name" value="Big_6"/>
</dbReference>
<dbReference type="EMBL" id="PZJG01000003">
    <property type="protein sequence ID" value="RAK49331.1"/>
    <property type="molecule type" value="Genomic_DNA"/>
</dbReference>
<dbReference type="Gene3D" id="2.60.40.10">
    <property type="entry name" value="Immunoglobulins"/>
    <property type="match status" value="2"/>
</dbReference>
<accession>A0A328A482</accession>
<dbReference type="Pfam" id="PF17936">
    <property type="entry name" value="Big_6"/>
    <property type="match status" value="2"/>
</dbReference>
<comment type="caution">
    <text evidence="3">The sequence shown here is derived from an EMBL/GenBank/DDBJ whole genome shotgun (WGS) entry which is preliminary data.</text>
</comment>
<dbReference type="AlphaFoldDB" id="A0A328A482"/>
<evidence type="ECO:0000313" key="4">
    <source>
        <dbReference type="Proteomes" id="UP000249579"/>
    </source>
</evidence>
<organism evidence="3 4">
    <name type="scientific">Macrococcoides bohemicum</name>
    <dbReference type="NCBI Taxonomy" id="1903056"/>
    <lineage>
        <taxon>Bacteria</taxon>
        <taxon>Bacillati</taxon>
        <taxon>Bacillota</taxon>
        <taxon>Bacilli</taxon>
        <taxon>Bacillales</taxon>
        <taxon>Staphylococcaceae</taxon>
        <taxon>Macrococcoides</taxon>
    </lineage>
</organism>
<name>A0A328A482_9STAP</name>
<feature type="compositionally biased region" description="Basic and acidic residues" evidence="1">
    <location>
        <begin position="35"/>
        <end position="52"/>
    </location>
</feature>
<evidence type="ECO:0000256" key="1">
    <source>
        <dbReference type="SAM" id="MobiDB-lite"/>
    </source>
</evidence>
<gene>
    <name evidence="3" type="ORF">BHX94_05825</name>
</gene>
<evidence type="ECO:0000313" key="3">
    <source>
        <dbReference type="EMBL" id="RAK49331.1"/>
    </source>
</evidence>
<proteinExistence type="predicted"/>
<feature type="domain" description="Bacterial Ig" evidence="2">
    <location>
        <begin position="68"/>
        <end position="136"/>
    </location>
</feature>
<feature type="domain" description="Bacterial Ig" evidence="2">
    <location>
        <begin position="147"/>
        <end position="220"/>
    </location>
</feature>
<feature type="region of interest" description="Disordered" evidence="1">
    <location>
        <begin position="33"/>
        <end position="71"/>
    </location>
</feature>
<dbReference type="InterPro" id="IPR013783">
    <property type="entry name" value="Ig-like_fold"/>
</dbReference>